<feature type="transmembrane region" description="Helical" evidence="6">
    <location>
        <begin position="74"/>
        <end position="95"/>
    </location>
</feature>
<dbReference type="PANTHER" id="PTHR40035">
    <property type="entry name" value="ATP SYNTHASE PROTEIN I"/>
    <property type="match status" value="1"/>
</dbReference>
<dbReference type="InterPro" id="IPR005598">
    <property type="entry name" value="ATP_synth_I"/>
</dbReference>
<gene>
    <name evidence="7" type="ORF">SAMN05880501_10194</name>
</gene>
<evidence type="ECO:0000256" key="4">
    <source>
        <dbReference type="ARBA" id="ARBA00022989"/>
    </source>
</evidence>
<dbReference type="OrthoDB" id="2355635at2"/>
<dbReference type="EMBL" id="OBMQ01000001">
    <property type="protein sequence ID" value="SOB90072.1"/>
    <property type="molecule type" value="Genomic_DNA"/>
</dbReference>
<dbReference type="Proteomes" id="UP000219636">
    <property type="component" value="Unassembled WGS sequence"/>
</dbReference>
<dbReference type="InterPro" id="IPR039072">
    <property type="entry name" value="ATP_synth_I_Bacilli"/>
</dbReference>
<evidence type="ECO:0000313" key="8">
    <source>
        <dbReference type="Proteomes" id="UP000219636"/>
    </source>
</evidence>
<keyword evidence="2" id="KW-1003">Cell membrane</keyword>
<protein>
    <submittedName>
        <fullName evidence="7">ATP synthase protein I</fullName>
    </submittedName>
</protein>
<keyword evidence="5 6" id="KW-0472">Membrane</keyword>
<keyword evidence="4 6" id="KW-1133">Transmembrane helix</keyword>
<keyword evidence="8" id="KW-1185">Reference proteome</keyword>
<name>A0A285RCE0_9BACL</name>
<dbReference type="GO" id="GO:0005886">
    <property type="term" value="C:plasma membrane"/>
    <property type="evidence" value="ECO:0007669"/>
    <property type="project" value="UniProtKB-SubCell"/>
</dbReference>
<reference evidence="8" key="1">
    <citation type="submission" date="2017-08" db="EMBL/GenBank/DDBJ databases">
        <authorList>
            <person name="Varghese N."/>
            <person name="Submissions S."/>
        </authorList>
    </citation>
    <scope>NUCLEOTIDE SEQUENCE [LARGE SCALE GENOMIC DNA]</scope>
    <source>
        <strain evidence="8">JC22</strain>
    </source>
</reference>
<proteinExistence type="predicted"/>
<feature type="transmembrane region" description="Helical" evidence="6">
    <location>
        <begin position="35"/>
        <end position="53"/>
    </location>
</feature>
<dbReference type="Pfam" id="PF03899">
    <property type="entry name" value="ATP-synt_I"/>
    <property type="match status" value="1"/>
</dbReference>
<evidence type="ECO:0000313" key="7">
    <source>
        <dbReference type="EMBL" id="SOB90072.1"/>
    </source>
</evidence>
<dbReference type="RefSeq" id="WP_097071684.1">
    <property type="nucleotide sequence ID" value="NZ_OBMQ01000001.1"/>
</dbReference>
<dbReference type="AlphaFoldDB" id="A0A285RCE0"/>
<evidence type="ECO:0000256" key="6">
    <source>
        <dbReference type="SAM" id="Phobius"/>
    </source>
</evidence>
<evidence type="ECO:0000256" key="1">
    <source>
        <dbReference type="ARBA" id="ARBA00004651"/>
    </source>
</evidence>
<feature type="transmembrane region" description="Helical" evidence="6">
    <location>
        <begin position="101"/>
        <end position="120"/>
    </location>
</feature>
<evidence type="ECO:0000256" key="5">
    <source>
        <dbReference type="ARBA" id="ARBA00023136"/>
    </source>
</evidence>
<accession>A0A285RCE0</accession>
<sequence length="128" mass="14203">MLDLHHIFAMQKKALFFLLALCALGWGFTSHPTIFAGIAVGACFGTYNFWILVRRMDKFDRSLSEGKKVVSLGSALRFGSGIAAVAIAITLPQYFHLISTVIGLMIPYVFLSVGVFVYLVRNNKVTRK</sequence>
<comment type="subcellular location">
    <subcellularLocation>
        <location evidence="1">Cell membrane</location>
        <topology evidence="1">Multi-pass membrane protein</topology>
    </subcellularLocation>
</comment>
<evidence type="ECO:0000256" key="3">
    <source>
        <dbReference type="ARBA" id="ARBA00022692"/>
    </source>
</evidence>
<evidence type="ECO:0000256" key="2">
    <source>
        <dbReference type="ARBA" id="ARBA00022475"/>
    </source>
</evidence>
<organism evidence="7 8">
    <name type="scientific">Ureibacillus xyleni</name>
    <dbReference type="NCBI Taxonomy" id="614648"/>
    <lineage>
        <taxon>Bacteria</taxon>
        <taxon>Bacillati</taxon>
        <taxon>Bacillota</taxon>
        <taxon>Bacilli</taxon>
        <taxon>Bacillales</taxon>
        <taxon>Caryophanaceae</taxon>
        <taxon>Ureibacillus</taxon>
    </lineage>
</organism>
<dbReference type="PANTHER" id="PTHR40035:SF1">
    <property type="entry name" value="ATP SYNTHASE PROTEIN I"/>
    <property type="match status" value="1"/>
</dbReference>
<keyword evidence="3 6" id="KW-0812">Transmembrane</keyword>